<keyword evidence="1" id="KW-0472">Membrane</keyword>
<dbReference type="Proteomes" id="UP000295293">
    <property type="component" value="Unassembled WGS sequence"/>
</dbReference>
<accession>A0A4R6YT32</accession>
<reference evidence="2 3" key="1">
    <citation type="submission" date="2019-03" db="EMBL/GenBank/DDBJ databases">
        <title>Genomic Encyclopedia of Type Strains, Phase IV (KMG-IV): sequencing the most valuable type-strain genomes for metagenomic binning, comparative biology and taxonomic classification.</title>
        <authorList>
            <person name="Goeker M."/>
        </authorList>
    </citation>
    <scope>NUCLEOTIDE SEQUENCE [LARGE SCALE GENOMIC DNA]</scope>
    <source>
        <strain evidence="2 3">DSM 21667</strain>
    </source>
</reference>
<keyword evidence="1" id="KW-0812">Transmembrane</keyword>
<sequence length="264" mass="28583">MPPKKPAAPPRVALMFALALGIPLAVIVLLKSMTAVGDGSGWLREQLTQPAKPRLQNNPTTLAQAKAEQKRGLVVLAPNVDPAGATPRLGPGDAFYRQLSGGVVADPGDVGSGGGVYLQGIASKLVRKPDVLAMQVTYLRESSGSYNLFAGSKMGPFWQESIDWCIRLRYEPGQEGWFAYSIWRLGQEPFADLFGVPLTHAEQQVSPDNALTVVDPARWQNLLLPINTMWQGEGKYDGKASLRKWTIKPESTICDTARAEAKAS</sequence>
<comment type="caution">
    <text evidence="2">The sequence shown here is derived from an EMBL/GenBank/DDBJ whole genome shotgun (WGS) entry which is preliminary data.</text>
</comment>
<dbReference type="AlphaFoldDB" id="A0A4R6YT32"/>
<keyword evidence="1" id="KW-1133">Transmembrane helix</keyword>
<proteinExistence type="predicted"/>
<feature type="transmembrane region" description="Helical" evidence="1">
    <location>
        <begin position="12"/>
        <end position="30"/>
    </location>
</feature>
<dbReference type="RefSeq" id="WP_133819626.1">
    <property type="nucleotide sequence ID" value="NZ_SNZH01000010.1"/>
</dbReference>
<name>A0A4R6YT32_9GAMM</name>
<evidence type="ECO:0000256" key="1">
    <source>
        <dbReference type="SAM" id="Phobius"/>
    </source>
</evidence>
<organism evidence="2 3">
    <name type="scientific">Tahibacter aquaticus</name>
    <dbReference type="NCBI Taxonomy" id="520092"/>
    <lineage>
        <taxon>Bacteria</taxon>
        <taxon>Pseudomonadati</taxon>
        <taxon>Pseudomonadota</taxon>
        <taxon>Gammaproteobacteria</taxon>
        <taxon>Lysobacterales</taxon>
        <taxon>Rhodanobacteraceae</taxon>
        <taxon>Tahibacter</taxon>
    </lineage>
</organism>
<evidence type="ECO:0000313" key="3">
    <source>
        <dbReference type="Proteomes" id="UP000295293"/>
    </source>
</evidence>
<keyword evidence="3" id="KW-1185">Reference proteome</keyword>
<dbReference type="EMBL" id="SNZH01000010">
    <property type="protein sequence ID" value="TDR41539.1"/>
    <property type="molecule type" value="Genomic_DNA"/>
</dbReference>
<evidence type="ECO:0000313" key="2">
    <source>
        <dbReference type="EMBL" id="TDR41539.1"/>
    </source>
</evidence>
<protein>
    <submittedName>
        <fullName evidence="2">Uncharacterized protein</fullName>
    </submittedName>
</protein>
<gene>
    <name evidence="2" type="ORF">DFR29_11021</name>
</gene>